<dbReference type="Proteomes" id="UP000887565">
    <property type="component" value="Unplaced"/>
</dbReference>
<accession>A0A915JIE9</accession>
<keyword evidence="2" id="KW-1185">Reference proteome</keyword>
<proteinExistence type="predicted"/>
<reference evidence="3" key="1">
    <citation type="submission" date="2022-11" db="UniProtKB">
        <authorList>
            <consortium name="WormBaseParasite"/>
        </authorList>
    </citation>
    <scope>IDENTIFICATION</scope>
</reference>
<dbReference type="WBParaSite" id="nRc.2.0.1.t25866-RA">
    <property type="protein sequence ID" value="nRc.2.0.1.t25866-RA"/>
    <property type="gene ID" value="nRc.2.0.1.g25866"/>
</dbReference>
<protein>
    <submittedName>
        <fullName evidence="3">Uncharacterized protein</fullName>
    </submittedName>
</protein>
<dbReference type="AlphaFoldDB" id="A0A915JIE9"/>
<name>A0A915JIE9_ROMCU</name>
<evidence type="ECO:0000313" key="3">
    <source>
        <dbReference type="WBParaSite" id="nRc.2.0.1.t25866-RA"/>
    </source>
</evidence>
<organism evidence="2 3">
    <name type="scientific">Romanomermis culicivorax</name>
    <name type="common">Nematode worm</name>
    <dbReference type="NCBI Taxonomy" id="13658"/>
    <lineage>
        <taxon>Eukaryota</taxon>
        <taxon>Metazoa</taxon>
        <taxon>Ecdysozoa</taxon>
        <taxon>Nematoda</taxon>
        <taxon>Enoplea</taxon>
        <taxon>Dorylaimia</taxon>
        <taxon>Mermithida</taxon>
        <taxon>Mermithoidea</taxon>
        <taxon>Mermithidae</taxon>
        <taxon>Romanomermis</taxon>
    </lineage>
</organism>
<evidence type="ECO:0000256" key="1">
    <source>
        <dbReference type="SAM" id="MobiDB-lite"/>
    </source>
</evidence>
<feature type="region of interest" description="Disordered" evidence="1">
    <location>
        <begin position="52"/>
        <end position="93"/>
    </location>
</feature>
<evidence type="ECO:0000313" key="2">
    <source>
        <dbReference type="Proteomes" id="UP000887565"/>
    </source>
</evidence>
<sequence>MIQEEKVMEIVETETKKQGCVETLGEQIKEIKQKMETLEKKRYGREAVELAKQLESANEEEEETSEEPYIEVESEITSEEEESPQVNGLPAPPVYAKAGGQSVENIMNLEKFARIMQYKRLMKEKRIVQEENKAELQKVKTANFQQPALNPNNKIKYPRGLGKCRQALNKALKEGKYVVNY</sequence>
<feature type="compositionally biased region" description="Acidic residues" evidence="1">
    <location>
        <begin position="57"/>
        <end position="83"/>
    </location>
</feature>